<gene>
    <name evidence="5" type="primary">bcgI</name>
</gene>
<feature type="domain" description="Type I restriction modification DNA specificity" evidence="4">
    <location>
        <begin position="6"/>
        <end position="152"/>
    </location>
</feature>
<dbReference type="RefSeq" id="WP_013853237.1">
    <property type="nucleotide sequence ID" value="NZ_CP011860.1"/>
</dbReference>
<dbReference type="AlphaFoldDB" id="A0A0D5C6K1"/>
<dbReference type="EMBL" id="KP339868">
    <property type="protein sequence ID" value="AJW72833.1"/>
    <property type="molecule type" value="Genomic_DNA"/>
</dbReference>
<protein>
    <submittedName>
        <fullName evidence="5">Restriction enzyme BcgI</fullName>
    </submittedName>
</protein>
<dbReference type="OMA" id="KFAFKSP"/>
<dbReference type="GeneID" id="41396844"/>
<keyword evidence="3" id="KW-0238">DNA-binding</keyword>
<evidence type="ECO:0000256" key="2">
    <source>
        <dbReference type="ARBA" id="ARBA00022747"/>
    </source>
</evidence>
<dbReference type="SUPFAM" id="SSF116734">
    <property type="entry name" value="DNA methylase specificity domain"/>
    <property type="match status" value="2"/>
</dbReference>
<organism evidence="5">
    <name type="scientific">Erysipelothrix rhusiopathiae</name>
    <dbReference type="NCBI Taxonomy" id="1648"/>
    <lineage>
        <taxon>Bacteria</taxon>
        <taxon>Bacillati</taxon>
        <taxon>Bacillota</taxon>
        <taxon>Erysipelotrichia</taxon>
        <taxon>Erysipelotrichales</taxon>
        <taxon>Erysipelotrichaceae</taxon>
        <taxon>Erysipelothrix</taxon>
    </lineage>
</organism>
<proteinExistence type="inferred from homology"/>
<dbReference type="Gene3D" id="3.90.220.20">
    <property type="entry name" value="DNA methylase specificity domains"/>
    <property type="match status" value="2"/>
</dbReference>
<evidence type="ECO:0000256" key="1">
    <source>
        <dbReference type="ARBA" id="ARBA00010923"/>
    </source>
</evidence>
<name>A0A0D5C6K1_ERYRH</name>
<feature type="domain" description="Type I restriction modification DNA specificity" evidence="4">
    <location>
        <begin position="181"/>
        <end position="327"/>
    </location>
</feature>
<keyword evidence="2" id="KW-0680">Restriction system</keyword>
<dbReference type="GO" id="GO:0003677">
    <property type="term" value="F:DNA binding"/>
    <property type="evidence" value="ECO:0007669"/>
    <property type="project" value="UniProtKB-KW"/>
</dbReference>
<evidence type="ECO:0000259" key="4">
    <source>
        <dbReference type="Pfam" id="PF01420"/>
    </source>
</evidence>
<dbReference type="InterPro" id="IPR000055">
    <property type="entry name" value="Restrct_endonuc_typeI_TRD"/>
</dbReference>
<reference evidence="5" key="2">
    <citation type="submission" date="2015-01" db="EMBL/GenBank/DDBJ databases">
        <authorList>
            <person name="Zhang Y.A."/>
            <person name="Xu C.W."/>
            <person name="Wang H.N."/>
        </authorList>
    </citation>
    <scope>NUCLEOTIDE SEQUENCE</scope>
    <source>
        <strain evidence="5">Ery-11</strain>
    </source>
</reference>
<sequence>MNKEIRWATFEIGEIFSFTRGNAGQANSRMKTGPVAFVSAKDSNNGVAFETTSLKNEQIFSDCITVNNNGSVGYSYYHPYEFVGSSDVTILEPKYNLNKLQKLFLTTILNELRNKYSYGYKISNYRLKKQKILLPIDKDGLPHWQFMEDYIKQERQKLVDKVTEYYKNKVTNLPIQADYREYREFWLDDIVEVKSGVRLTKANQEIGKRPFIGASDSNNGITNFVNNTNSSSDRNILGVNYNGSVVENFYHPYKAIFSDDVKRLEFKDVRLRNKYGYLFLKQSILMQKEKYTYGYKFNADRMRRQKIVLPINSTGEIDYLFMMNTMRQSEKNLMLNIIDYYEAK</sequence>
<reference evidence="5" key="1">
    <citation type="journal article" date="2015" name="Vet. Microbiol.">
        <title>Presence and new genetic environment of pleuromutilin-lincosamide-streptogramin A resistance gene lsa(E) in Erysipelothrix rhusiopathiae of swine origin.</title>
        <authorList>
            <person name="Zhang A."/>
            <person name="Xu C."/>
            <person name="Wang H."/>
            <person name="Lei C."/>
            <person name="Liu B."/>
            <person name="Guan Z."/>
            <person name="Yang C."/>
            <person name="Yang Y."/>
            <person name="Peng L."/>
        </authorList>
    </citation>
    <scope>NUCLEOTIDE SEQUENCE</scope>
    <source>
        <strain evidence="5">Ery-11</strain>
    </source>
</reference>
<dbReference type="GO" id="GO:0009307">
    <property type="term" value="P:DNA restriction-modification system"/>
    <property type="evidence" value="ECO:0007669"/>
    <property type="project" value="UniProtKB-KW"/>
</dbReference>
<accession>A0A0D5C6K1</accession>
<dbReference type="InterPro" id="IPR044946">
    <property type="entry name" value="Restrct_endonuc_typeI_TRD_sf"/>
</dbReference>
<evidence type="ECO:0000256" key="3">
    <source>
        <dbReference type="ARBA" id="ARBA00023125"/>
    </source>
</evidence>
<dbReference type="Pfam" id="PF01420">
    <property type="entry name" value="Methylase_S"/>
    <property type="match status" value="2"/>
</dbReference>
<comment type="similarity">
    <text evidence="1">Belongs to the type-I restriction system S methylase family.</text>
</comment>
<evidence type="ECO:0000313" key="5">
    <source>
        <dbReference type="EMBL" id="AJW72833.1"/>
    </source>
</evidence>